<keyword evidence="2" id="KW-0813">Transport</keyword>
<dbReference type="InterPro" id="IPR000175">
    <property type="entry name" value="Na/ntran_symport"/>
</dbReference>
<evidence type="ECO:0000256" key="4">
    <source>
        <dbReference type="ARBA" id="ARBA00022989"/>
    </source>
</evidence>
<dbReference type="Proteomes" id="UP000221165">
    <property type="component" value="Unassembled WGS sequence"/>
</dbReference>
<keyword evidence="10" id="KW-1185">Reference proteome</keyword>
<feature type="transmembrane region" description="Helical" evidence="7">
    <location>
        <begin position="57"/>
        <end position="74"/>
    </location>
</feature>
<comment type="caution">
    <text evidence="9">The sequence shown here is derived from an EMBL/GenBank/DDBJ whole genome shotgun (WGS) entry which is preliminary data.</text>
</comment>
<feature type="region of interest" description="Disordered" evidence="6">
    <location>
        <begin position="428"/>
        <end position="452"/>
    </location>
</feature>
<evidence type="ECO:0000313" key="9">
    <source>
        <dbReference type="EMBL" id="PHJ15876.1"/>
    </source>
</evidence>
<protein>
    <submittedName>
        <fullName evidence="9">Sodium:neurotransmitter symporter family protein</fullName>
    </submittedName>
</protein>
<feature type="transmembrane region" description="Helical" evidence="7">
    <location>
        <begin position="276"/>
        <end position="298"/>
    </location>
</feature>
<dbReference type="PROSITE" id="PS50267">
    <property type="entry name" value="NA_NEUROTRAN_SYMP_3"/>
    <property type="match status" value="1"/>
</dbReference>
<dbReference type="EMBL" id="MIGC01007104">
    <property type="protein sequence ID" value="PHJ15876.1"/>
    <property type="molecule type" value="Genomic_DNA"/>
</dbReference>
<feature type="chain" id="PRO_5012338322" evidence="8">
    <location>
        <begin position="19"/>
        <end position="452"/>
    </location>
</feature>
<dbReference type="VEuPathDB" id="ToxoDB:CSUI_010311"/>
<proteinExistence type="predicted"/>
<evidence type="ECO:0000256" key="5">
    <source>
        <dbReference type="ARBA" id="ARBA00023136"/>
    </source>
</evidence>
<feature type="transmembrane region" description="Helical" evidence="7">
    <location>
        <begin position="94"/>
        <end position="112"/>
    </location>
</feature>
<feature type="transmembrane region" description="Helical" evidence="7">
    <location>
        <begin position="187"/>
        <end position="208"/>
    </location>
</feature>
<dbReference type="AlphaFoldDB" id="A0A2C6KHS1"/>
<feature type="transmembrane region" description="Helical" evidence="7">
    <location>
        <begin position="34"/>
        <end position="50"/>
    </location>
</feature>
<accession>A0A2C6KHS1</accession>
<reference evidence="9 10" key="1">
    <citation type="journal article" date="2017" name="Int. J. Parasitol.">
        <title>The genome of the protozoan parasite Cystoisospora suis and a reverse vaccinology approach to identify vaccine candidates.</title>
        <authorList>
            <person name="Palmieri N."/>
            <person name="Shrestha A."/>
            <person name="Ruttkowski B."/>
            <person name="Beck T."/>
            <person name="Vogl C."/>
            <person name="Tomley F."/>
            <person name="Blake D.P."/>
            <person name="Joachim A."/>
        </authorList>
    </citation>
    <scope>NUCLEOTIDE SEQUENCE [LARGE SCALE GENOMIC DNA]</scope>
    <source>
        <strain evidence="9 10">Wien I</strain>
    </source>
</reference>
<evidence type="ECO:0000313" key="10">
    <source>
        <dbReference type="Proteomes" id="UP000221165"/>
    </source>
</evidence>
<dbReference type="RefSeq" id="XP_067917608.1">
    <property type="nucleotide sequence ID" value="XM_068070416.1"/>
</dbReference>
<evidence type="ECO:0000256" key="3">
    <source>
        <dbReference type="ARBA" id="ARBA00022692"/>
    </source>
</evidence>
<keyword evidence="4 7" id="KW-1133">Transmembrane helix</keyword>
<dbReference type="GeneID" id="94433627"/>
<feature type="signal peptide" evidence="8">
    <location>
        <begin position="1"/>
        <end position="18"/>
    </location>
</feature>
<evidence type="ECO:0000256" key="7">
    <source>
        <dbReference type="SAM" id="Phobius"/>
    </source>
</evidence>
<evidence type="ECO:0000256" key="2">
    <source>
        <dbReference type="ARBA" id="ARBA00022448"/>
    </source>
</evidence>
<feature type="transmembrane region" description="Helical" evidence="7">
    <location>
        <begin position="319"/>
        <end position="342"/>
    </location>
</feature>
<dbReference type="SUPFAM" id="SSF161070">
    <property type="entry name" value="SNF-like"/>
    <property type="match status" value="1"/>
</dbReference>
<feature type="transmembrane region" description="Helical" evidence="7">
    <location>
        <begin position="160"/>
        <end position="180"/>
    </location>
</feature>
<dbReference type="InterPro" id="IPR037272">
    <property type="entry name" value="SNS_sf"/>
</dbReference>
<keyword evidence="3 7" id="KW-0812">Transmembrane</keyword>
<evidence type="ECO:0000256" key="8">
    <source>
        <dbReference type="SAM" id="SignalP"/>
    </source>
</evidence>
<keyword evidence="8" id="KW-0732">Signal</keyword>
<comment type="subcellular location">
    <subcellularLocation>
        <location evidence="1">Membrane</location>
        <topology evidence="1">Multi-pass membrane protein</topology>
    </subcellularLocation>
</comment>
<dbReference type="GO" id="GO:0016020">
    <property type="term" value="C:membrane"/>
    <property type="evidence" value="ECO:0007669"/>
    <property type="project" value="UniProtKB-SubCell"/>
</dbReference>
<keyword evidence="5 7" id="KW-0472">Membrane</keyword>
<feature type="transmembrane region" description="Helical" evidence="7">
    <location>
        <begin position="124"/>
        <end position="145"/>
    </location>
</feature>
<gene>
    <name evidence="9" type="ORF">CSUI_010311</name>
</gene>
<dbReference type="Pfam" id="PF00209">
    <property type="entry name" value="SNF"/>
    <property type="match status" value="1"/>
</dbReference>
<sequence>MSFLPFAALLAVIGSIQASTNVSVNHLVSKTRGAMAYFVIFPAAFARVSVPTVFSMFFFGGIFVLNTQVAAIAIHTMINSISDMRIFPVGGRKYLSVILVGLGFILSIPLCGSNQQVRVDYFSYLLLNYLVPTVVLLQCVAVGWVQNADLQIRDAGKKAYVIHTVFCWFFTVVYTALALLPIERLAVATVVAPLVNVIAAAVLAFVVADPSASPDFRIRFWGLFLGNVDAFRSDMCRATLFTAQRIRLLQACSDISRWLFCGLCGRQPFFLLRPSLFWAFCVKYVVPPAMLMVVVQGFKEFERQWAFMSPSPRLRDGGLFILIFTYVVASVLAFIPKVKWWLCPPVDDYMPIQLFPYHPYKPRTIPPFSKVCALLFKEFLSSSCRPSPYLCNLVADYRYYQQRHGHHVLSRDGFGLTLACPDYRTTRTGYSSPTGSRAHSFSNDGSDVARVY</sequence>
<evidence type="ECO:0000256" key="1">
    <source>
        <dbReference type="ARBA" id="ARBA00004141"/>
    </source>
</evidence>
<evidence type="ECO:0000256" key="6">
    <source>
        <dbReference type="SAM" id="MobiDB-lite"/>
    </source>
</evidence>
<organism evidence="9 10">
    <name type="scientific">Cystoisospora suis</name>
    <dbReference type="NCBI Taxonomy" id="483139"/>
    <lineage>
        <taxon>Eukaryota</taxon>
        <taxon>Sar</taxon>
        <taxon>Alveolata</taxon>
        <taxon>Apicomplexa</taxon>
        <taxon>Conoidasida</taxon>
        <taxon>Coccidia</taxon>
        <taxon>Eucoccidiorida</taxon>
        <taxon>Eimeriorina</taxon>
        <taxon>Sarcocystidae</taxon>
        <taxon>Cystoisospora</taxon>
    </lineage>
</organism>
<dbReference type="OrthoDB" id="6581954at2759"/>
<name>A0A2C6KHS1_9APIC</name>
<feature type="compositionally biased region" description="Polar residues" evidence="6">
    <location>
        <begin position="428"/>
        <end position="445"/>
    </location>
</feature>